<feature type="domain" description="GH18" evidence="15">
    <location>
        <begin position="578"/>
        <end position="944"/>
    </location>
</feature>
<dbReference type="PROSITE" id="PS51910">
    <property type="entry name" value="GH18_2"/>
    <property type="match status" value="1"/>
</dbReference>
<feature type="signal peptide" evidence="13">
    <location>
        <begin position="1"/>
        <end position="26"/>
    </location>
</feature>
<evidence type="ECO:0000256" key="6">
    <source>
        <dbReference type="ARBA" id="ARBA00023024"/>
    </source>
</evidence>
<dbReference type="GO" id="GO:0008061">
    <property type="term" value="F:chitin binding"/>
    <property type="evidence" value="ECO:0007669"/>
    <property type="project" value="UniProtKB-KW"/>
</dbReference>
<evidence type="ECO:0000256" key="8">
    <source>
        <dbReference type="ARBA" id="ARBA00023277"/>
    </source>
</evidence>
<dbReference type="EMBL" id="BOLY01000001">
    <property type="protein sequence ID" value="GIZ37972.1"/>
    <property type="molecule type" value="Genomic_DNA"/>
</dbReference>
<evidence type="ECO:0000313" key="16">
    <source>
        <dbReference type="EMBL" id="GIZ37972.1"/>
    </source>
</evidence>
<evidence type="ECO:0000256" key="2">
    <source>
        <dbReference type="ARBA" id="ARBA00008682"/>
    </source>
</evidence>
<evidence type="ECO:0000256" key="12">
    <source>
        <dbReference type="SAM" id="MobiDB-lite"/>
    </source>
</evidence>
<evidence type="ECO:0000259" key="15">
    <source>
        <dbReference type="PROSITE" id="PS51910"/>
    </source>
</evidence>
<name>A0A9P3CAV2_9PEZI</name>
<dbReference type="InterPro" id="IPR053214">
    <property type="entry name" value="LysM12-like"/>
</dbReference>
<dbReference type="PANTHER" id="PTHR47700">
    <property type="entry name" value="V CHITINASE, PUTATIVE (AFU_ORTHOLOGUE AFUA_6G13720)-RELATED"/>
    <property type="match status" value="1"/>
</dbReference>
<dbReference type="InterPro" id="IPR001002">
    <property type="entry name" value="Chitin-bd_1"/>
</dbReference>
<evidence type="ECO:0000256" key="9">
    <source>
        <dbReference type="ARBA" id="ARBA00023295"/>
    </source>
</evidence>
<keyword evidence="6" id="KW-0146">Chitin degradation</keyword>
<keyword evidence="9 11" id="KW-0326">Glycosidase</keyword>
<dbReference type="OrthoDB" id="73875at2759"/>
<dbReference type="GO" id="GO:0000272">
    <property type="term" value="P:polysaccharide catabolic process"/>
    <property type="evidence" value="ECO:0007669"/>
    <property type="project" value="UniProtKB-KW"/>
</dbReference>
<evidence type="ECO:0000256" key="7">
    <source>
        <dbReference type="ARBA" id="ARBA00023026"/>
    </source>
</evidence>
<dbReference type="GO" id="GO:0008843">
    <property type="term" value="F:endochitinase activity"/>
    <property type="evidence" value="ECO:0007669"/>
    <property type="project" value="UniProtKB-EC"/>
</dbReference>
<dbReference type="CDD" id="cd00118">
    <property type="entry name" value="LysM"/>
    <property type="match status" value="1"/>
</dbReference>
<keyword evidence="10" id="KW-0624">Polysaccharide degradation</keyword>
<comment type="similarity">
    <text evidence="2">Belongs to the glycosyl hydrolase 18 family. Chitinase class V subfamily.</text>
</comment>
<dbReference type="InterPro" id="IPR018392">
    <property type="entry name" value="LysM"/>
</dbReference>
<reference evidence="16 17" key="1">
    <citation type="submission" date="2021-01" db="EMBL/GenBank/DDBJ databases">
        <title>Cercospora kikuchii MAFF 305040 whole genome shotgun sequence.</title>
        <authorList>
            <person name="Kashiwa T."/>
            <person name="Suzuki T."/>
        </authorList>
    </citation>
    <scope>NUCLEOTIDE SEQUENCE [LARGE SCALE GENOMIC DNA]</scope>
    <source>
        <strain evidence="16 17">MAFF 305040</strain>
    </source>
</reference>
<dbReference type="GeneID" id="68286974"/>
<dbReference type="SMART" id="SM00636">
    <property type="entry name" value="Glyco_18"/>
    <property type="match status" value="1"/>
</dbReference>
<keyword evidence="8" id="KW-0119">Carbohydrate metabolism</keyword>
<dbReference type="Gene3D" id="3.20.20.80">
    <property type="entry name" value="Glycosidases"/>
    <property type="match status" value="1"/>
</dbReference>
<dbReference type="Gene3D" id="3.10.350.10">
    <property type="entry name" value="LysM domain"/>
    <property type="match status" value="1"/>
</dbReference>
<evidence type="ECO:0000313" key="17">
    <source>
        <dbReference type="Proteomes" id="UP000825890"/>
    </source>
</evidence>
<organism evidence="16 17">
    <name type="scientific">Cercospora kikuchii</name>
    <dbReference type="NCBI Taxonomy" id="84275"/>
    <lineage>
        <taxon>Eukaryota</taxon>
        <taxon>Fungi</taxon>
        <taxon>Dikarya</taxon>
        <taxon>Ascomycota</taxon>
        <taxon>Pezizomycotina</taxon>
        <taxon>Dothideomycetes</taxon>
        <taxon>Dothideomycetidae</taxon>
        <taxon>Mycosphaerellales</taxon>
        <taxon>Mycosphaerellaceae</taxon>
        <taxon>Cercospora</taxon>
    </lineage>
</organism>
<keyword evidence="17" id="KW-1185">Reference proteome</keyword>
<dbReference type="GO" id="GO:0006032">
    <property type="term" value="P:chitin catabolic process"/>
    <property type="evidence" value="ECO:0007669"/>
    <property type="project" value="UniProtKB-KW"/>
</dbReference>
<dbReference type="PROSITE" id="PS51782">
    <property type="entry name" value="LYSM"/>
    <property type="match status" value="1"/>
</dbReference>
<evidence type="ECO:0000256" key="11">
    <source>
        <dbReference type="RuleBase" id="RU000489"/>
    </source>
</evidence>
<evidence type="ECO:0000256" key="3">
    <source>
        <dbReference type="ARBA" id="ARBA00012729"/>
    </source>
</evidence>
<dbReference type="Gene3D" id="3.10.50.10">
    <property type="match status" value="1"/>
</dbReference>
<dbReference type="Proteomes" id="UP000825890">
    <property type="component" value="Unassembled WGS sequence"/>
</dbReference>
<dbReference type="InterPro" id="IPR036861">
    <property type="entry name" value="Endochitinase-like_sf"/>
</dbReference>
<comment type="catalytic activity">
    <reaction evidence="1">
        <text>Random endo-hydrolysis of N-acetyl-beta-D-glucosaminide (1-&gt;4)-beta-linkages in chitin and chitodextrins.</text>
        <dbReference type="EC" id="3.2.1.14"/>
    </reaction>
</comment>
<dbReference type="Pfam" id="PF00187">
    <property type="entry name" value="Chitin_bind_1"/>
    <property type="match status" value="1"/>
</dbReference>
<dbReference type="SUPFAM" id="SSF54556">
    <property type="entry name" value="Chitinase insertion domain"/>
    <property type="match status" value="1"/>
</dbReference>
<dbReference type="InterPro" id="IPR036779">
    <property type="entry name" value="LysM_dom_sf"/>
</dbReference>
<keyword evidence="4" id="KW-0147">Chitin-binding</keyword>
<evidence type="ECO:0000256" key="1">
    <source>
        <dbReference type="ARBA" id="ARBA00000822"/>
    </source>
</evidence>
<evidence type="ECO:0000259" key="14">
    <source>
        <dbReference type="PROSITE" id="PS51782"/>
    </source>
</evidence>
<feature type="region of interest" description="Disordered" evidence="12">
    <location>
        <begin position="1219"/>
        <end position="1259"/>
    </location>
</feature>
<dbReference type="InterPro" id="IPR029070">
    <property type="entry name" value="Chitinase_insertion_sf"/>
</dbReference>
<dbReference type="PROSITE" id="PS01095">
    <property type="entry name" value="GH18_1"/>
    <property type="match status" value="1"/>
</dbReference>
<feature type="chain" id="PRO_5040139232" description="chitinase" evidence="13">
    <location>
        <begin position="27"/>
        <end position="1562"/>
    </location>
</feature>
<dbReference type="PANTHER" id="PTHR47700:SF2">
    <property type="entry name" value="CHITINASE"/>
    <property type="match status" value="1"/>
</dbReference>
<dbReference type="CDD" id="cd00035">
    <property type="entry name" value="ChtBD1"/>
    <property type="match status" value="1"/>
</dbReference>
<dbReference type="Pfam" id="PF00704">
    <property type="entry name" value="Glyco_hydro_18"/>
    <property type="match status" value="1"/>
</dbReference>
<protein>
    <recommendedName>
        <fullName evidence="3">chitinase</fullName>
        <ecNumber evidence="3">3.2.1.14</ecNumber>
    </recommendedName>
</protein>
<comment type="caution">
    <text evidence="16">The sequence shown here is derived from an EMBL/GenBank/DDBJ whole genome shotgun (WGS) entry which is preliminary data.</text>
</comment>
<keyword evidence="7" id="KW-0843">Virulence</keyword>
<evidence type="ECO:0000256" key="13">
    <source>
        <dbReference type="SAM" id="SignalP"/>
    </source>
</evidence>
<keyword evidence="5 11" id="KW-0378">Hydrolase</keyword>
<sequence length="1562" mass="170517">MVFTRSIRYLTNLLALSTLLTAPAKCALDLDVSRATEPASAKSNISSIIDAWDLYWPEQHDCPLPCTDYANIHSWIPYFSVERLSRCKEPMVLQLSVSTSLDDPNSTPLIRSCSLKAGSSPNTAAEHRVKVENPKTAGSLFAPGVVTASACRHNGTASGRSVNIRGSGSVRKNHREIADILNGMKTFFSTPDNCDESFVFASSNDTSAGVYIGKELGKTTATSTLAILTDHFRQTNQASQRTIAQSCKPGLSSEHVFGIVIDTTRNLTAVQKTALDWKQGRCSTSGSLRSDIDLSKSEVWEITPPTRQGETSATSRKSNLFGNGTYLSSLGQRGSRFIGGVRTLLPGVSPEQEKNAHRRVTDSTTPTPPSTRLTNITYTSSDITTSSDISTLGILRWKDSLGGNRTSQLAEKDETKQDYGGLSIRQASLTCHAHLLQNGDSCFALAEQYNAIVDDIESWNAGKTWGWQGCDDLLIGYLICVGPGGPPMPAPQEGAQCGPLVPGTTAPSDPSVSLADLNPCPLNACCTNWGFCGIFPSHCDVNAPPNAAPGAKNKDAKNTCISNCGTDIVDSPKAPTRFGRVGYYSAFAFDRECLRLPAIMAWTDASYTIMHWAFAEIDPNTWDVIINDPGDQWKDFKSKYYVKRVVSFGGWAYSTAPETYDIIRQAILVHYEDFTDNIARFLKDHNLDGVDIDWEYPGATDIVVDGQAIGTKDDGELYLRFLRVLREKVGPTKSISIAAPASYWYLKAFPIDTMATVVDYIVYMTYDLHGQWDYGNPNAFDNCDSGKCMRSHINLTDTISALGMITKAGVPTNKIFVGEASYGRSFHMADPHCSGELCEFTGSRNHSDAEPGRCTGSSGILAMAEIAELMAAHGHEVVSLHDSRSNSDIVLYNGDYISYMTEQTKDTRREDWRRLNFAGSVDWALDLQRFSELDGKPPSDIPEGGQEGCIAGLDITPYTGNICEFACSLGFCPAQFCECSNTGDVPPRPSEHNLPDAKAVDNEHVIINQLCAFSCKYGYCPLEVCIRGDGNSGLGNSALERGSRAECVVYNDLDLREKTLDDCWDFCRNDVEKAHEEGRTTNYGCLGLGAPEIPWYQRLYGPEGAAGRCLCDNYAINEIADAVIEALPSVAQVGCAILMTSLKSVLTMGLNAFPPGRAVHSGLDALLTATQMINHVYPKDQYPGEAFDWWLSPCGGDDLIPEDLRSAFDIMSLVSGGSSFRAPKNIPRGSGRKGDTGNPKDQSTPRPPTTTTSEPANTASADCHVAGTTSACLPTATPNAYVSCQNPGVIKTWQKMSEYQNVVRRSTCGANRRWTINDYSVTSLEYPVNGMPVTKTGTCSLDSREWPACRHYSSAIRVRPQYATITCIEEQAKVSPANSIRRPHVSVWRQQHSGSGWLETTRRPYQGECQVDEYPPAYLLGKARISSSDAQLMRFIPATANEPAGKIWKGLCMRAPLEPMAASEIARRVTQSGRSTVTSDRQAETTKWTARIGVDHIPVFSMGGWLQTSQRNDGLNDNGCWPSRIAPGDPGFALLDADPYNIARQRPNFNYRQPYVPGRNGV</sequence>
<dbReference type="SUPFAM" id="SSF54106">
    <property type="entry name" value="LysM domain"/>
    <property type="match status" value="1"/>
</dbReference>
<dbReference type="SMART" id="SM00270">
    <property type="entry name" value="ChtBD1"/>
    <property type="match status" value="1"/>
</dbReference>
<feature type="domain" description="LysM" evidence="14">
    <location>
        <begin position="432"/>
        <end position="481"/>
    </location>
</feature>
<dbReference type="EC" id="3.2.1.14" evidence="3"/>
<dbReference type="SUPFAM" id="SSF51445">
    <property type="entry name" value="(Trans)glycosidases"/>
    <property type="match status" value="1"/>
</dbReference>
<feature type="region of interest" description="Disordered" evidence="12">
    <location>
        <begin position="349"/>
        <end position="371"/>
    </location>
</feature>
<dbReference type="InterPro" id="IPR001579">
    <property type="entry name" value="Glyco_hydro_18_chit_AS"/>
</dbReference>
<gene>
    <name evidence="16" type="ORF">CKM354_000139900</name>
</gene>
<accession>A0A9P3CAV2</accession>
<dbReference type="InterPro" id="IPR017853">
    <property type="entry name" value="GH"/>
</dbReference>
<dbReference type="InterPro" id="IPR011583">
    <property type="entry name" value="Chitinase_II/V-like_cat"/>
</dbReference>
<evidence type="ECO:0000256" key="4">
    <source>
        <dbReference type="ARBA" id="ARBA00022669"/>
    </source>
</evidence>
<evidence type="ECO:0000256" key="10">
    <source>
        <dbReference type="ARBA" id="ARBA00023326"/>
    </source>
</evidence>
<evidence type="ECO:0000256" key="5">
    <source>
        <dbReference type="ARBA" id="ARBA00022801"/>
    </source>
</evidence>
<dbReference type="InterPro" id="IPR001223">
    <property type="entry name" value="Glyco_hydro18_cat"/>
</dbReference>
<proteinExistence type="inferred from homology"/>
<dbReference type="SUPFAM" id="SSF57016">
    <property type="entry name" value="Plant lectins/antimicrobial peptides"/>
    <property type="match status" value="1"/>
</dbReference>
<keyword evidence="13" id="KW-0732">Signal</keyword>
<dbReference type="RefSeq" id="XP_044652459.1">
    <property type="nucleotide sequence ID" value="XM_044796524.1"/>
</dbReference>
<feature type="compositionally biased region" description="Basic and acidic residues" evidence="12">
    <location>
        <begin position="351"/>
        <end position="361"/>
    </location>
</feature>